<accession>A0A392QRE9</accession>
<dbReference type="EMBL" id="LXQA010149826">
    <property type="protein sequence ID" value="MCI25855.1"/>
    <property type="molecule type" value="Genomic_DNA"/>
</dbReference>
<dbReference type="InterPro" id="IPR046796">
    <property type="entry name" value="Transposase_32_dom"/>
</dbReference>
<feature type="domain" description="Putative plant transposon protein" evidence="1">
    <location>
        <begin position="2"/>
        <end position="147"/>
    </location>
</feature>
<evidence type="ECO:0000259" key="1">
    <source>
        <dbReference type="Pfam" id="PF20167"/>
    </source>
</evidence>
<dbReference type="AlphaFoldDB" id="A0A392QRE9"/>
<dbReference type="Pfam" id="PF20167">
    <property type="entry name" value="Transposase_32"/>
    <property type="match status" value="1"/>
</dbReference>
<comment type="caution">
    <text evidence="2">The sequence shown here is derived from an EMBL/GenBank/DDBJ whole genome shotgun (WGS) entry which is preliminary data.</text>
</comment>
<reference evidence="2 3" key="1">
    <citation type="journal article" date="2018" name="Front. Plant Sci.">
        <title>Red Clover (Trifolium pratense) and Zigzag Clover (T. medium) - A Picture of Genomic Similarities and Differences.</title>
        <authorList>
            <person name="Dluhosova J."/>
            <person name="Istvanek J."/>
            <person name="Nedelnik J."/>
            <person name="Repkova J."/>
        </authorList>
    </citation>
    <scope>NUCLEOTIDE SEQUENCE [LARGE SCALE GENOMIC DNA]</scope>
    <source>
        <strain evidence="3">cv. 10/8</strain>
        <tissue evidence="2">Leaf</tissue>
    </source>
</reference>
<keyword evidence="3" id="KW-1185">Reference proteome</keyword>
<name>A0A392QRE9_9FABA</name>
<proteinExistence type="predicted"/>
<organism evidence="2 3">
    <name type="scientific">Trifolium medium</name>
    <dbReference type="NCBI Taxonomy" id="97028"/>
    <lineage>
        <taxon>Eukaryota</taxon>
        <taxon>Viridiplantae</taxon>
        <taxon>Streptophyta</taxon>
        <taxon>Embryophyta</taxon>
        <taxon>Tracheophyta</taxon>
        <taxon>Spermatophyta</taxon>
        <taxon>Magnoliopsida</taxon>
        <taxon>eudicotyledons</taxon>
        <taxon>Gunneridae</taxon>
        <taxon>Pentapetalae</taxon>
        <taxon>rosids</taxon>
        <taxon>fabids</taxon>
        <taxon>Fabales</taxon>
        <taxon>Fabaceae</taxon>
        <taxon>Papilionoideae</taxon>
        <taxon>50 kb inversion clade</taxon>
        <taxon>NPAAA clade</taxon>
        <taxon>Hologalegina</taxon>
        <taxon>IRL clade</taxon>
        <taxon>Trifolieae</taxon>
        <taxon>Trifolium</taxon>
    </lineage>
</organism>
<evidence type="ECO:0000313" key="3">
    <source>
        <dbReference type="Proteomes" id="UP000265520"/>
    </source>
</evidence>
<dbReference type="Proteomes" id="UP000265520">
    <property type="component" value="Unassembled WGS sequence"/>
</dbReference>
<evidence type="ECO:0000313" key="2">
    <source>
        <dbReference type="EMBL" id="MCI25855.1"/>
    </source>
</evidence>
<sequence>MVNIGEDCDDPMSPEYKKVFVRGNCVEFSPVVINQFPGRSVEDVTEMEATDNEVCKTIIGNQVKQWPRKDKLPSKKLTVKYAILNKIAAINWVPTTHSSDVATGLGRFIYAVGTKTPFDFGSYIFDQTIQHAKSLAVKMPIAFPTLLCSIILNQHP</sequence>
<feature type="non-terminal residue" evidence="2">
    <location>
        <position position="156"/>
    </location>
</feature>
<protein>
    <submittedName>
        <fullName evidence="2">Envelope-like protein</fullName>
    </submittedName>
</protein>